<dbReference type="Pfam" id="PF03795">
    <property type="entry name" value="YCII"/>
    <property type="match status" value="1"/>
</dbReference>
<dbReference type="AlphaFoldDB" id="A0A1H1STR6"/>
<dbReference type="InterPro" id="IPR011008">
    <property type="entry name" value="Dimeric_a/b-barrel"/>
</dbReference>
<feature type="domain" description="YCII-related" evidence="2">
    <location>
        <begin position="3"/>
        <end position="87"/>
    </location>
</feature>
<dbReference type="STRING" id="1136497.SAMN04489752_1869"/>
<evidence type="ECO:0000313" key="4">
    <source>
        <dbReference type="Proteomes" id="UP000199597"/>
    </source>
</evidence>
<dbReference type="InterPro" id="IPR051807">
    <property type="entry name" value="Sec-metab_biosynth-assoc"/>
</dbReference>
<dbReference type="SUPFAM" id="SSF54909">
    <property type="entry name" value="Dimeric alpha+beta barrel"/>
    <property type="match status" value="1"/>
</dbReference>
<name>A0A1H1STR6_9MICO</name>
<evidence type="ECO:0000256" key="1">
    <source>
        <dbReference type="ARBA" id="ARBA00007689"/>
    </source>
</evidence>
<dbReference type="Gene3D" id="3.30.70.1060">
    <property type="entry name" value="Dimeric alpha+beta barrel"/>
    <property type="match status" value="1"/>
</dbReference>
<dbReference type="PANTHER" id="PTHR33606:SF3">
    <property type="entry name" value="PROTEIN YCII"/>
    <property type="match status" value="1"/>
</dbReference>
<comment type="similarity">
    <text evidence="1">Belongs to the YciI family.</text>
</comment>
<evidence type="ECO:0000259" key="2">
    <source>
        <dbReference type="Pfam" id="PF03795"/>
    </source>
</evidence>
<dbReference type="Proteomes" id="UP000199597">
    <property type="component" value="Chromosome I"/>
</dbReference>
<accession>A0A1H1STR6</accession>
<evidence type="ECO:0000313" key="3">
    <source>
        <dbReference type="EMBL" id="SDS51243.1"/>
    </source>
</evidence>
<reference evidence="4" key="1">
    <citation type="submission" date="2016-10" db="EMBL/GenBank/DDBJ databases">
        <authorList>
            <person name="Varghese N."/>
            <person name="Submissions S."/>
        </authorList>
    </citation>
    <scope>NUCLEOTIDE SEQUENCE [LARGE SCALE GENOMIC DNA]</scope>
    <source>
        <strain evidence="4">DSM 23676</strain>
    </source>
</reference>
<dbReference type="OrthoDB" id="8968203at2"/>
<dbReference type="InterPro" id="IPR005545">
    <property type="entry name" value="YCII"/>
</dbReference>
<protein>
    <recommendedName>
        <fullName evidence="2">YCII-related domain-containing protein</fullName>
    </recommendedName>
</protein>
<organism evidence="3 4">
    <name type="scientific">Brevibacterium siliguriense</name>
    <dbReference type="NCBI Taxonomy" id="1136497"/>
    <lineage>
        <taxon>Bacteria</taxon>
        <taxon>Bacillati</taxon>
        <taxon>Actinomycetota</taxon>
        <taxon>Actinomycetes</taxon>
        <taxon>Micrococcales</taxon>
        <taxon>Brevibacteriaceae</taxon>
        <taxon>Brevibacterium</taxon>
    </lineage>
</organism>
<dbReference type="PANTHER" id="PTHR33606">
    <property type="entry name" value="PROTEIN YCII"/>
    <property type="match status" value="1"/>
</dbReference>
<keyword evidence="4" id="KW-1185">Reference proteome</keyword>
<dbReference type="RefSeq" id="WP_092012796.1">
    <property type="nucleotide sequence ID" value="NZ_LT629766.1"/>
</dbReference>
<gene>
    <name evidence="3" type="ORF">SAMN04489752_1869</name>
</gene>
<sequence length="100" mass="10946">MALFAVTYAYAENSETGRDEHRPKHLEFLQGLFDSGRLVVSGPTDAAGDDPGALLIIRGETAEDVEATMSADPFAQRGYVERTVKTWDPKFGADRLGEKN</sequence>
<dbReference type="EMBL" id="LT629766">
    <property type="protein sequence ID" value="SDS51243.1"/>
    <property type="molecule type" value="Genomic_DNA"/>
</dbReference>
<proteinExistence type="inferred from homology"/>